<feature type="compositionally biased region" description="Basic residues" evidence="8">
    <location>
        <begin position="556"/>
        <end position="570"/>
    </location>
</feature>
<dbReference type="PROSITE" id="PS50262">
    <property type="entry name" value="G_PROTEIN_RECEP_F1_2"/>
    <property type="match status" value="1"/>
</dbReference>
<dbReference type="CDD" id="cd00637">
    <property type="entry name" value="7tm_classA_rhodopsin-like"/>
    <property type="match status" value="2"/>
</dbReference>
<evidence type="ECO:0000256" key="6">
    <source>
        <dbReference type="ARBA" id="ARBA00023170"/>
    </source>
</evidence>
<evidence type="ECO:0000256" key="4">
    <source>
        <dbReference type="ARBA" id="ARBA00023040"/>
    </source>
</evidence>
<dbReference type="SUPFAM" id="SSF81321">
    <property type="entry name" value="Family A G protein-coupled receptor-like"/>
    <property type="match status" value="1"/>
</dbReference>
<dbReference type="Proteomes" id="UP000271974">
    <property type="component" value="Unassembled WGS sequence"/>
</dbReference>
<feature type="transmembrane region" description="Helical" evidence="9">
    <location>
        <begin position="70"/>
        <end position="88"/>
    </location>
</feature>
<keyword evidence="4" id="KW-0297">G-protein coupled receptor</keyword>
<feature type="compositionally biased region" description="Low complexity" evidence="8">
    <location>
        <begin position="324"/>
        <end position="362"/>
    </location>
</feature>
<keyword evidence="6" id="KW-0675">Receptor</keyword>
<dbReference type="STRING" id="188477.A0A433UD32"/>
<dbReference type="AlphaFoldDB" id="A0A433UD32"/>
<feature type="region of interest" description="Disordered" evidence="8">
    <location>
        <begin position="494"/>
        <end position="579"/>
    </location>
</feature>
<evidence type="ECO:0000256" key="9">
    <source>
        <dbReference type="SAM" id="Phobius"/>
    </source>
</evidence>
<feature type="region of interest" description="Disordered" evidence="8">
    <location>
        <begin position="318"/>
        <end position="456"/>
    </location>
</feature>
<organism evidence="11 12">
    <name type="scientific">Elysia chlorotica</name>
    <name type="common">Eastern emerald elysia</name>
    <name type="synonym">Sea slug</name>
    <dbReference type="NCBI Taxonomy" id="188477"/>
    <lineage>
        <taxon>Eukaryota</taxon>
        <taxon>Metazoa</taxon>
        <taxon>Spiralia</taxon>
        <taxon>Lophotrochozoa</taxon>
        <taxon>Mollusca</taxon>
        <taxon>Gastropoda</taxon>
        <taxon>Heterobranchia</taxon>
        <taxon>Euthyneura</taxon>
        <taxon>Panpulmonata</taxon>
        <taxon>Sacoglossa</taxon>
        <taxon>Placobranchoidea</taxon>
        <taxon>Plakobranchidae</taxon>
        <taxon>Elysia</taxon>
    </lineage>
</organism>
<evidence type="ECO:0000256" key="8">
    <source>
        <dbReference type="SAM" id="MobiDB-lite"/>
    </source>
</evidence>
<keyword evidence="5 9" id="KW-0472">Membrane</keyword>
<proteinExistence type="predicted"/>
<evidence type="ECO:0000313" key="11">
    <source>
        <dbReference type="EMBL" id="RUS91745.1"/>
    </source>
</evidence>
<evidence type="ECO:0000256" key="1">
    <source>
        <dbReference type="ARBA" id="ARBA00004141"/>
    </source>
</evidence>
<reference evidence="11 12" key="1">
    <citation type="submission" date="2019-01" db="EMBL/GenBank/DDBJ databases">
        <title>A draft genome assembly of the solar-powered sea slug Elysia chlorotica.</title>
        <authorList>
            <person name="Cai H."/>
            <person name="Li Q."/>
            <person name="Fang X."/>
            <person name="Li J."/>
            <person name="Curtis N.E."/>
            <person name="Altenburger A."/>
            <person name="Shibata T."/>
            <person name="Feng M."/>
            <person name="Maeda T."/>
            <person name="Schwartz J.A."/>
            <person name="Shigenobu S."/>
            <person name="Lundholm N."/>
            <person name="Nishiyama T."/>
            <person name="Yang H."/>
            <person name="Hasebe M."/>
            <person name="Li S."/>
            <person name="Pierce S.K."/>
            <person name="Wang J."/>
        </authorList>
    </citation>
    <scope>NUCLEOTIDE SEQUENCE [LARGE SCALE GENOMIC DNA]</scope>
    <source>
        <strain evidence="11">EC2010</strain>
        <tissue evidence="11">Whole organism of an adult</tissue>
    </source>
</reference>
<evidence type="ECO:0000256" key="2">
    <source>
        <dbReference type="ARBA" id="ARBA00022692"/>
    </source>
</evidence>
<feature type="transmembrane region" description="Helical" evidence="9">
    <location>
        <begin position="257"/>
        <end position="280"/>
    </location>
</feature>
<dbReference type="Gene3D" id="1.20.1070.10">
    <property type="entry name" value="Rhodopsin 7-helix transmembrane proteins"/>
    <property type="match status" value="2"/>
</dbReference>
<name>A0A433UD32_ELYCH</name>
<dbReference type="OrthoDB" id="6157309at2759"/>
<feature type="compositionally biased region" description="Polar residues" evidence="8">
    <location>
        <begin position="399"/>
        <end position="411"/>
    </location>
</feature>
<dbReference type="InterPro" id="IPR017452">
    <property type="entry name" value="GPCR_Rhodpsn_7TM"/>
</dbReference>
<comment type="caution">
    <text evidence="11">The sequence shown here is derived from an EMBL/GenBank/DDBJ whole genome shotgun (WGS) entry which is preliminary data.</text>
</comment>
<keyword evidence="7" id="KW-0807">Transducer</keyword>
<dbReference type="PRINTS" id="PR00237">
    <property type="entry name" value="GPCRRHODOPSN"/>
</dbReference>
<feature type="transmembrane region" description="Helical" evidence="9">
    <location>
        <begin position="582"/>
        <end position="602"/>
    </location>
</feature>
<dbReference type="GO" id="GO:0004930">
    <property type="term" value="F:G protein-coupled receptor activity"/>
    <property type="evidence" value="ECO:0007669"/>
    <property type="project" value="UniProtKB-KW"/>
</dbReference>
<feature type="compositionally biased region" description="Polar residues" evidence="8">
    <location>
        <begin position="516"/>
        <end position="529"/>
    </location>
</feature>
<feature type="compositionally biased region" description="Low complexity" evidence="8">
    <location>
        <begin position="546"/>
        <end position="555"/>
    </location>
</feature>
<keyword evidence="12" id="KW-1185">Reference proteome</keyword>
<evidence type="ECO:0000256" key="5">
    <source>
        <dbReference type="ARBA" id="ARBA00023136"/>
    </source>
</evidence>
<dbReference type="InterPro" id="IPR000276">
    <property type="entry name" value="GPCR_Rhodpsn"/>
</dbReference>
<feature type="transmembrane region" description="Helical" evidence="9">
    <location>
        <begin position="108"/>
        <end position="130"/>
    </location>
</feature>
<accession>A0A433UD32</accession>
<gene>
    <name evidence="11" type="ORF">EGW08_000453</name>
</gene>
<keyword evidence="2 9" id="KW-0812">Transmembrane</keyword>
<keyword evidence="3 9" id="KW-1133">Transmembrane helix</keyword>
<dbReference type="EMBL" id="RQTK01000006">
    <property type="protein sequence ID" value="RUS91745.1"/>
    <property type="molecule type" value="Genomic_DNA"/>
</dbReference>
<evidence type="ECO:0000256" key="7">
    <source>
        <dbReference type="ARBA" id="ARBA00023224"/>
    </source>
</evidence>
<dbReference type="PANTHER" id="PTHR24243">
    <property type="entry name" value="G-PROTEIN COUPLED RECEPTOR"/>
    <property type="match status" value="1"/>
</dbReference>
<evidence type="ECO:0000259" key="10">
    <source>
        <dbReference type="PROSITE" id="PS50262"/>
    </source>
</evidence>
<feature type="transmembrane region" description="Helical" evidence="9">
    <location>
        <begin position="33"/>
        <end position="58"/>
    </location>
</feature>
<feature type="domain" description="G-protein coupled receptors family 1 profile" evidence="10">
    <location>
        <begin position="51"/>
        <end position="165"/>
    </location>
</feature>
<evidence type="ECO:0000313" key="12">
    <source>
        <dbReference type="Proteomes" id="UP000271974"/>
    </source>
</evidence>
<dbReference type="GO" id="GO:0005886">
    <property type="term" value="C:plasma membrane"/>
    <property type="evidence" value="ECO:0007669"/>
    <property type="project" value="TreeGrafter"/>
</dbReference>
<evidence type="ECO:0000256" key="3">
    <source>
        <dbReference type="ARBA" id="ARBA00022989"/>
    </source>
</evidence>
<feature type="transmembrane region" description="Helical" evidence="9">
    <location>
        <begin position="150"/>
        <end position="168"/>
    </location>
</feature>
<protein>
    <recommendedName>
        <fullName evidence="10">G-protein coupled receptors family 1 profile domain-containing protein</fullName>
    </recommendedName>
</protein>
<feature type="compositionally biased region" description="Polar residues" evidence="8">
    <location>
        <begin position="437"/>
        <end position="448"/>
    </location>
</feature>
<sequence>MDVAMETSMAEWNISEEVRMRYVAQVQGETTKIMIPVMTLLVVLCVLGVAGNSLVLVVYYKGFKKGGTRVLILFIAALDLFSCLFAIPGEVYDMFHLWDWSSAPLCKARMLITGTSTVASALALLLVSVVRYRKVCFPFGWQVGSRHARLAAIFVLVLSVLASVPLAVVNGRQTKPLPASFTADLHNELSHQIHDGVLVNETDETGAALNETSTNSSTAMVVQVPVPTAHNNSETITLYGHECTTDDAYVGTTMPTIATGILLLVFIGSAIPLCTMYGLIGHKAWRHRKQFQVQRIGTSTGGGSSDGVGLRVFRMLSAKQRKPSASPSSGDTTGSSTTNTTSCSGDTTGSSNTNGASSFSSGKGEPTKAEVSTISTGELARFIDRDQCSSTEEKISDQPAASTRKQSTQHGIATDNPIKDSLGNSSNRKISRPQAEGQLSSKSASALNQEDAKAQAAIANEGTSNAGQTQIPATSGKDNFVEINLNAAVAARVATGDSSSEDLSDTNEGQGRRFAKTNTPRKSSHSSMFKTLIKRSESETTFGGQKTTKSNSNPKSKSKSSWHLKFRRRSSQKEKKGGRTEVVSRTTVMLFTISTIYIVGYVSHLSMIFFKIGAPSTFNSLGFAGLALWNFFLRLYFVNCAANPVVYSLCDLNFRRNCLTLFKRK</sequence>
<dbReference type="Pfam" id="PF00001">
    <property type="entry name" value="7tm_1"/>
    <property type="match status" value="1"/>
</dbReference>
<feature type="compositionally biased region" description="Basic and acidic residues" evidence="8">
    <location>
        <begin position="381"/>
        <end position="396"/>
    </location>
</feature>
<comment type="subcellular location">
    <subcellularLocation>
        <location evidence="1">Membrane</location>
        <topology evidence="1">Multi-pass membrane protein</topology>
    </subcellularLocation>
</comment>
<dbReference type="PANTHER" id="PTHR24243:SF208">
    <property type="entry name" value="PYROKININ-1 RECEPTOR"/>
    <property type="match status" value="1"/>
</dbReference>